<sequence>MNKAEDGAIMAFQSVLKSGNLQAMHLLMEQGVELETCGVQFPLHLAACNHHQQILEYLLDRRLYDVDVFDNHGVTPLHLTARYRCCISASQLIKAGANVNAICNEIIIKNQEKR</sequence>
<protein>
    <submittedName>
        <fullName evidence="1">Uncharacterized protein</fullName>
    </submittedName>
</protein>
<reference evidence="1" key="1">
    <citation type="submission" date="2023-04" db="EMBL/GenBank/DDBJ databases">
        <title>A chromosome-level genome assembly of the parasitoid wasp Eretmocerus hayati.</title>
        <authorList>
            <person name="Zhong Y."/>
            <person name="Liu S."/>
            <person name="Liu Y."/>
        </authorList>
    </citation>
    <scope>NUCLEOTIDE SEQUENCE</scope>
    <source>
        <strain evidence="1">ZJU_SS_LIU_2023</strain>
    </source>
</reference>
<evidence type="ECO:0000313" key="1">
    <source>
        <dbReference type="EMBL" id="KAJ8664764.1"/>
    </source>
</evidence>
<keyword evidence="2" id="KW-1185">Reference proteome</keyword>
<comment type="caution">
    <text evidence="1">The sequence shown here is derived from an EMBL/GenBank/DDBJ whole genome shotgun (WGS) entry which is preliminary data.</text>
</comment>
<accession>A0ACC2N0V8</accession>
<organism evidence="1 2">
    <name type="scientific">Eretmocerus hayati</name>
    <dbReference type="NCBI Taxonomy" id="131215"/>
    <lineage>
        <taxon>Eukaryota</taxon>
        <taxon>Metazoa</taxon>
        <taxon>Ecdysozoa</taxon>
        <taxon>Arthropoda</taxon>
        <taxon>Hexapoda</taxon>
        <taxon>Insecta</taxon>
        <taxon>Pterygota</taxon>
        <taxon>Neoptera</taxon>
        <taxon>Endopterygota</taxon>
        <taxon>Hymenoptera</taxon>
        <taxon>Apocrita</taxon>
        <taxon>Proctotrupomorpha</taxon>
        <taxon>Chalcidoidea</taxon>
        <taxon>Aphelinidae</taxon>
        <taxon>Aphelininae</taxon>
        <taxon>Eretmocerus</taxon>
    </lineage>
</organism>
<gene>
    <name evidence="1" type="ORF">QAD02_006426</name>
</gene>
<proteinExistence type="predicted"/>
<name>A0ACC2N0V8_9HYME</name>
<dbReference type="Proteomes" id="UP001239111">
    <property type="component" value="Chromosome 4"/>
</dbReference>
<dbReference type="EMBL" id="CM056744">
    <property type="protein sequence ID" value="KAJ8664764.1"/>
    <property type="molecule type" value="Genomic_DNA"/>
</dbReference>
<evidence type="ECO:0000313" key="2">
    <source>
        <dbReference type="Proteomes" id="UP001239111"/>
    </source>
</evidence>